<sequence length="49" mass="5666">MPFATIYVYLILDGDKTYPRVPIKIRPEVKRQLTVLGYEELATNSAFSF</sequence>
<organism evidence="1 2">
    <name type="scientific">Brevibacillus laterosporus LMG 15441</name>
    <dbReference type="NCBI Taxonomy" id="1042163"/>
    <lineage>
        <taxon>Bacteria</taxon>
        <taxon>Bacillati</taxon>
        <taxon>Bacillota</taxon>
        <taxon>Bacilli</taxon>
        <taxon>Bacillales</taxon>
        <taxon>Paenibacillaceae</taxon>
        <taxon>Brevibacillus</taxon>
    </lineage>
</organism>
<evidence type="ECO:0000313" key="2">
    <source>
        <dbReference type="Proteomes" id="UP000005850"/>
    </source>
</evidence>
<dbReference type="AlphaFoldDB" id="A0A075RD68"/>
<evidence type="ECO:0000313" key="1">
    <source>
        <dbReference type="EMBL" id="AIG27355.1"/>
    </source>
</evidence>
<gene>
    <name evidence="1" type="ORF">BRLA_c030430</name>
</gene>
<dbReference type="Proteomes" id="UP000005850">
    <property type="component" value="Chromosome"/>
</dbReference>
<dbReference type="STRING" id="1042163.BRLA_c030430"/>
<name>A0A075RD68_BRELA</name>
<dbReference type="HOGENOM" id="CLU_3230590_0_0_9"/>
<proteinExistence type="predicted"/>
<dbReference type="EMBL" id="CP007806">
    <property type="protein sequence ID" value="AIG27355.1"/>
    <property type="molecule type" value="Genomic_DNA"/>
</dbReference>
<reference evidence="1 2" key="1">
    <citation type="journal article" date="2011" name="J. Bacteriol.">
        <title>Genome sequence of Brevibacillus laterosporus LMG 15441, a pathogen of invertebrates.</title>
        <authorList>
            <person name="Djukic M."/>
            <person name="Poehlein A."/>
            <person name="Thurmer A."/>
            <person name="Daniel R."/>
        </authorList>
    </citation>
    <scope>NUCLEOTIDE SEQUENCE [LARGE SCALE GENOMIC DNA]</scope>
    <source>
        <strain evidence="1 2">LMG 15441</strain>
    </source>
</reference>
<protein>
    <submittedName>
        <fullName evidence="1">Uncharacterized protein</fullName>
    </submittedName>
</protein>
<keyword evidence="2" id="KW-1185">Reference proteome</keyword>
<dbReference type="KEGG" id="blr:BRLA_c030430"/>
<accession>A0A075RD68</accession>